<protein>
    <submittedName>
        <fullName evidence="1">Uncharacterized protein</fullName>
    </submittedName>
</protein>
<accession>A0A5C5XVX8</accession>
<keyword evidence="2" id="KW-1185">Reference proteome</keyword>
<dbReference type="AlphaFoldDB" id="A0A5C5XVX8"/>
<reference evidence="1 2" key="1">
    <citation type="submission" date="2019-02" db="EMBL/GenBank/DDBJ databases">
        <title>Deep-cultivation of Planctomycetes and their phenomic and genomic characterization uncovers novel biology.</title>
        <authorList>
            <person name="Wiegand S."/>
            <person name="Jogler M."/>
            <person name="Boedeker C."/>
            <person name="Pinto D."/>
            <person name="Vollmers J."/>
            <person name="Rivas-Marin E."/>
            <person name="Kohn T."/>
            <person name="Peeters S.H."/>
            <person name="Heuer A."/>
            <person name="Rast P."/>
            <person name="Oberbeckmann S."/>
            <person name="Bunk B."/>
            <person name="Jeske O."/>
            <person name="Meyerdierks A."/>
            <person name="Storesund J.E."/>
            <person name="Kallscheuer N."/>
            <person name="Luecker S."/>
            <person name="Lage O.M."/>
            <person name="Pohl T."/>
            <person name="Merkel B.J."/>
            <person name="Hornburger P."/>
            <person name="Mueller R.-W."/>
            <person name="Bruemmer F."/>
            <person name="Labrenz M."/>
            <person name="Spormann A.M."/>
            <person name="Op Den Camp H."/>
            <person name="Overmann J."/>
            <person name="Amann R."/>
            <person name="Jetten M.S.M."/>
            <person name="Mascher T."/>
            <person name="Medema M.H."/>
            <person name="Devos D.P."/>
            <person name="Kaster A.-K."/>
            <person name="Ovreas L."/>
            <person name="Rohde M."/>
            <person name="Galperin M.Y."/>
            <person name="Jogler C."/>
        </authorList>
    </citation>
    <scope>NUCLEOTIDE SEQUENCE [LARGE SCALE GENOMIC DNA]</scope>
    <source>
        <strain evidence="1 2">CA85</strain>
    </source>
</reference>
<evidence type="ECO:0000313" key="2">
    <source>
        <dbReference type="Proteomes" id="UP000318053"/>
    </source>
</evidence>
<dbReference type="EMBL" id="SJPK01000004">
    <property type="protein sequence ID" value="TWT67486.1"/>
    <property type="molecule type" value="Genomic_DNA"/>
</dbReference>
<comment type="caution">
    <text evidence="1">The sequence shown here is derived from an EMBL/GenBank/DDBJ whole genome shotgun (WGS) entry which is preliminary data.</text>
</comment>
<name>A0A5C5XVX8_9BACT</name>
<proteinExistence type="predicted"/>
<organism evidence="1 2">
    <name type="scientific">Allorhodopirellula solitaria</name>
    <dbReference type="NCBI Taxonomy" id="2527987"/>
    <lineage>
        <taxon>Bacteria</taxon>
        <taxon>Pseudomonadati</taxon>
        <taxon>Planctomycetota</taxon>
        <taxon>Planctomycetia</taxon>
        <taxon>Pirellulales</taxon>
        <taxon>Pirellulaceae</taxon>
        <taxon>Allorhodopirellula</taxon>
    </lineage>
</organism>
<sequence>MPVFEINVNRRHPVNVDVIRKNVDEHPQGK</sequence>
<dbReference type="Proteomes" id="UP000318053">
    <property type="component" value="Unassembled WGS sequence"/>
</dbReference>
<gene>
    <name evidence="1" type="ORF">CA85_23370</name>
</gene>
<evidence type="ECO:0000313" key="1">
    <source>
        <dbReference type="EMBL" id="TWT67486.1"/>
    </source>
</evidence>